<dbReference type="AlphaFoldDB" id="A0A8X7SB96"/>
<comment type="caution">
    <text evidence="1">The sequence shown here is derived from an EMBL/GenBank/DDBJ whole genome shotgun (WGS) entry which is preliminary data.</text>
</comment>
<organism evidence="1 2">
    <name type="scientific">Brassica carinata</name>
    <name type="common">Ethiopian mustard</name>
    <name type="synonym">Abyssinian cabbage</name>
    <dbReference type="NCBI Taxonomy" id="52824"/>
    <lineage>
        <taxon>Eukaryota</taxon>
        <taxon>Viridiplantae</taxon>
        <taxon>Streptophyta</taxon>
        <taxon>Embryophyta</taxon>
        <taxon>Tracheophyta</taxon>
        <taxon>Spermatophyta</taxon>
        <taxon>Magnoliopsida</taxon>
        <taxon>eudicotyledons</taxon>
        <taxon>Gunneridae</taxon>
        <taxon>Pentapetalae</taxon>
        <taxon>rosids</taxon>
        <taxon>malvids</taxon>
        <taxon>Brassicales</taxon>
        <taxon>Brassicaceae</taxon>
        <taxon>Brassiceae</taxon>
        <taxon>Brassica</taxon>
    </lineage>
</organism>
<keyword evidence="2" id="KW-1185">Reference proteome</keyword>
<evidence type="ECO:0000313" key="1">
    <source>
        <dbReference type="EMBL" id="KAG2304238.1"/>
    </source>
</evidence>
<dbReference type="Proteomes" id="UP000886595">
    <property type="component" value="Unassembled WGS sequence"/>
</dbReference>
<reference evidence="1 2" key="1">
    <citation type="submission" date="2020-02" db="EMBL/GenBank/DDBJ databases">
        <authorList>
            <person name="Ma Q."/>
            <person name="Huang Y."/>
            <person name="Song X."/>
            <person name="Pei D."/>
        </authorList>
    </citation>
    <scope>NUCLEOTIDE SEQUENCE [LARGE SCALE GENOMIC DNA]</scope>
    <source>
        <strain evidence="1">Sxm20200214</strain>
        <tissue evidence="1">Leaf</tissue>
    </source>
</reference>
<gene>
    <name evidence="1" type="ORF">Bca52824_032889</name>
</gene>
<sequence>MCSFRMLSPKYLKCKVRFLLLESTYDYLFDFFVQNLNFEFLDLNFTENGDSGLCLPSISCSNSRSSALISQSIHHNKPWFQTFSSKSLPFPSTFSIVVKSFS</sequence>
<evidence type="ECO:0000313" key="2">
    <source>
        <dbReference type="Proteomes" id="UP000886595"/>
    </source>
</evidence>
<proteinExistence type="predicted"/>
<name>A0A8X7SB96_BRACI</name>
<dbReference type="EMBL" id="JAAMPC010000007">
    <property type="protein sequence ID" value="KAG2304238.1"/>
    <property type="molecule type" value="Genomic_DNA"/>
</dbReference>
<protein>
    <submittedName>
        <fullName evidence="1">Uncharacterized protein</fullName>
    </submittedName>
</protein>
<accession>A0A8X7SB96</accession>